<comment type="caution">
    <text evidence="1">The sequence shown here is derived from an EMBL/GenBank/DDBJ whole genome shotgun (WGS) entry which is preliminary data.</text>
</comment>
<organism evidence="1 2">
    <name type="scientific">Aphanomyces astaci</name>
    <name type="common">Crayfish plague agent</name>
    <dbReference type="NCBI Taxonomy" id="112090"/>
    <lineage>
        <taxon>Eukaryota</taxon>
        <taxon>Sar</taxon>
        <taxon>Stramenopiles</taxon>
        <taxon>Oomycota</taxon>
        <taxon>Saprolegniomycetes</taxon>
        <taxon>Saprolegniales</taxon>
        <taxon>Verrucalvaceae</taxon>
        <taxon>Aphanomyces</taxon>
    </lineage>
</organism>
<name>A0A6A5ADH6_APHAT</name>
<gene>
    <name evidence="1" type="ORF">AaE_006235</name>
</gene>
<proteinExistence type="predicted"/>
<evidence type="ECO:0000313" key="2">
    <source>
        <dbReference type="Proteomes" id="UP000469452"/>
    </source>
</evidence>
<evidence type="ECO:0000313" key="1">
    <source>
        <dbReference type="EMBL" id="KAF0751868.1"/>
    </source>
</evidence>
<dbReference type="Proteomes" id="UP000469452">
    <property type="component" value="Unassembled WGS sequence"/>
</dbReference>
<dbReference type="EMBL" id="VJMI01011774">
    <property type="protein sequence ID" value="KAF0751868.1"/>
    <property type="molecule type" value="Genomic_DNA"/>
</dbReference>
<dbReference type="AlphaFoldDB" id="A0A6A5ADH6"/>
<accession>A0A6A5ADH6</accession>
<sequence length="155" mass="17694">LHIVDRSYRHGRAISRRYGIVDPDEQLVFLESEYVLHLDQMVKRVKDADGNAVQDIDWLNLKLYTKIPGDVRVETATDVRISMRKIIRDSYAAVYGRREELTQIPKMSAAHHGGGKQSTRVYAYIPPNMCNTVPTVYGSEFIWGHAADSVLEFTI</sequence>
<protein>
    <submittedName>
        <fullName evidence="1">Uncharacterized protein</fullName>
    </submittedName>
</protein>
<reference evidence="1 2" key="1">
    <citation type="submission" date="2019-06" db="EMBL/GenBank/DDBJ databases">
        <title>Genomics analysis of Aphanomyces spp. identifies a new class of oomycete effector associated with host adaptation.</title>
        <authorList>
            <person name="Gaulin E."/>
        </authorList>
    </citation>
    <scope>NUCLEOTIDE SEQUENCE [LARGE SCALE GENOMIC DNA]</scope>
    <source>
        <strain evidence="1 2">E</strain>
    </source>
</reference>
<feature type="non-terminal residue" evidence="1">
    <location>
        <position position="1"/>
    </location>
</feature>